<sequence>MSDLSEVDTSRKCRARSKRSGGPCRNAPILGGTVCRIHGGAAPQTRAAAKARILAAADRAAAQLINFMESPDVPYPVRLAAARDLLDRADLTGKTTVEVSLAPWQEVLQGLASGQPAHVLPPGRDVIEGETA</sequence>
<gene>
    <name evidence="2" type="ORF">Adu01nite_86440</name>
</gene>
<name>A0ABQ3ZBT6_9ACTN</name>
<evidence type="ECO:0000313" key="3">
    <source>
        <dbReference type="Proteomes" id="UP000637628"/>
    </source>
</evidence>
<dbReference type="Proteomes" id="UP000637628">
    <property type="component" value="Unassembled WGS sequence"/>
</dbReference>
<organism evidence="2 3">
    <name type="scientific">Paractinoplanes durhamensis</name>
    <dbReference type="NCBI Taxonomy" id="113563"/>
    <lineage>
        <taxon>Bacteria</taxon>
        <taxon>Bacillati</taxon>
        <taxon>Actinomycetota</taxon>
        <taxon>Actinomycetes</taxon>
        <taxon>Micromonosporales</taxon>
        <taxon>Micromonosporaceae</taxon>
        <taxon>Paractinoplanes</taxon>
    </lineage>
</organism>
<keyword evidence="3" id="KW-1185">Reference proteome</keyword>
<feature type="region of interest" description="Disordered" evidence="1">
    <location>
        <begin position="1"/>
        <end position="22"/>
    </location>
</feature>
<comment type="caution">
    <text evidence="2">The sequence shown here is derived from an EMBL/GenBank/DDBJ whole genome shotgun (WGS) entry which is preliminary data.</text>
</comment>
<evidence type="ECO:0000256" key="1">
    <source>
        <dbReference type="SAM" id="MobiDB-lite"/>
    </source>
</evidence>
<accession>A0ABQ3ZBT6</accession>
<dbReference type="NCBIfam" id="NF041373">
    <property type="entry name" value="HGG_STG"/>
    <property type="match status" value="1"/>
</dbReference>
<dbReference type="EMBL" id="BOML01000075">
    <property type="protein sequence ID" value="GIE07294.1"/>
    <property type="molecule type" value="Genomic_DNA"/>
</dbReference>
<protein>
    <submittedName>
        <fullName evidence="2">Uncharacterized protein</fullName>
    </submittedName>
</protein>
<dbReference type="InterPro" id="IPR047675">
    <property type="entry name" value="Putative_zinc-bd"/>
</dbReference>
<proteinExistence type="predicted"/>
<dbReference type="RefSeq" id="WP_203735135.1">
    <property type="nucleotide sequence ID" value="NZ_BAAATX010000034.1"/>
</dbReference>
<evidence type="ECO:0000313" key="2">
    <source>
        <dbReference type="EMBL" id="GIE07294.1"/>
    </source>
</evidence>
<reference evidence="2 3" key="1">
    <citation type="submission" date="2021-01" db="EMBL/GenBank/DDBJ databases">
        <title>Whole genome shotgun sequence of Actinoplanes durhamensis NBRC 14914.</title>
        <authorList>
            <person name="Komaki H."/>
            <person name="Tamura T."/>
        </authorList>
    </citation>
    <scope>NUCLEOTIDE SEQUENCE [LARGE SCALE GENOMIC DNA]</scope>
    <source>
        <strain evidence="2 3">NBRC 14914</strain>
    </source>
</reference>